<organism evidence="1 2">
    <name type="scientific">Ilyodon furcidens</name>
    <name type="common">goldbreast splitfin</name>
    <dbReference type="NCBI Taxonomy" id="33524"/>
    <lineage>
        <taxon>Eukaryota</taxon>
        <taxon>Metazoa</taxon>
        <taxon>Chordata</taxon>
        <taxon>Craniata</taxon>
        <taxon>Vertebrata</taxon>
        <taxon>Euteleostomi</taxon>
        <taxon>Actinopterygii</taxon>
        <taxon>Neopterygii</taxon>
        <taxon>Teleostei</taxon>
        <taxon>Neoteleostei</taxon>
        <taxon>Acanthomorphata</taxon>
        <taxon>Ovalentaria</taxon>
        <taxon>Atherinomorphae</taxon>
        <taxon>Cyprinodontiformes</taxon>
        <taxon>Goodeidae</taxon>
        <taxon>Ilyodon</taxon>
    </lineage>
</organism>
<evidence type="ECO:0000313" key="2">
    <source>
        <dbReference type="Proteomes" id="UP001482620"/>
    </source>
</evidence>
<dbReference type="EMBL" id="JAHRIQ010059390">
    <property type="protein sequence ID" value="MEQ2240553.1"/>
    <property type="molecule type" value="Genomic_DNA"/>
</dbReference>
<evidence type="ECO:0000313" key="1">
    <source>
        <dbReference type="EMBL" id="MEQ2240553.1"/>
    </source>
</evidence>
<dbReference type="Proteomes" id="UP001482620">
    <property type="component" value="Unassembled WGS sequence"/>
</dbReference>
<protein>
    <submittedName>
        <fullName evidence="1">Uncharacterized protein</fullName>
    </submittedName>
</protein>
<name>A0ABV0U8U9_9TELE</name>
<keyword evidence="2" id="KW-1185">Reference proteome</keyword>
<reference evidence="1 2" key="1">
    <citation type="submission" date="2021-06" db="EMBL/GenBank/DDBJ databases">
        <authorList>
            <person name="Palmer J.M."/>
        </authorList>
    </citation>
    <scope>NUCLEOTIDE SEQUENCE [LARGE SCALE GENOMIC DNA]</scope>
    <source>
        <strain evidence="2">if_2019</strain>
        <tissue evidence="1">Muscle</tissue>
    </source>
</reference>
<accession>A0ABV0U8U9</accession>
<comment type="caution">
    <text evidence="1">The sequence shown here is derived from an EMBL/GenBank/DDBJ whole genome shotgun (WGS) entry which is preliminary data.</text>
</comment>
<sequence>MFLETLCDVFFYYLQIKHLNDHVHMKQRNILHQSNADPSGPEHVVPVVSGTGTLATDHFRLQGGTSLGCCYAVLSMSSTEWKTSDFSDPVIAFGSFCLF</sequence>
<gene>
    <name evidence="1" type="ORF">ILYODFUR_016196</name>
</gene>
<proteinExistence type="predicted"/>